<dbReference type="InterPro" id="IPR004529">
    <property type="entry name" value="Phe-tRNA-synth_IIc_asu"/>
</dbReference>
<evidence type="ECO:0000256" key="9">
    <source>
        <dbReference type="ARBA" id="ARBA00022842"/>
    </source>
</evidence>
<dbReference type="EMBL" id="AFPU01000001">
    <property type="protein sequence ID" value="EGP94351.1"/>
    <property type="molecule type" value="Genomic_DNA"/>
</dbReference>
<dbReference type="PANTHER" id="PTHR11538">
    <property type="entry name" value="PHENYLALANYL-TRNA SYNTHETASE"/>
    <property type="match status" value="1"/>
</dbReference>
<accession>F9CXZ6</accession>
<keyword evidence="6" id="KW-0479">Metal-binding</keyword>
<dbReference type="SUPFAM" id="SSF55681">
    <property type="entry name" value="Class II aaRS and biotin synthetases"/>
    <property type="match status" value="1"/>
</dbReference>
<gene>
    <name evidence="13" type="ORF">MY1_1599</name>
</gene>
<dbReference type="InterPro" id="IPR006195">
    <property type="entry name" value="aa-tRNA-synth_II"/>
</dbReference>
<evidence type="ECO:0000313" key="14">
    <source>
        <dbReference type="Proteomes" id="UP000004440"/>
    </source>
</evidence>
<keyword evidence="8" id="KW-0067">ATP-binding</keyword>
<dbReference type="RefSeq" id="WP_007551323.1">
    <property type="nucleotide sequence ID" value="NZ_AFPU01000001.1"/>
</dbReference>
<keyword evidence="4" id="KW-0963">Cytoplasm</keyword>
<dbReference type="GO" id="GO:0005524">
    <property type="term" value="F:ATP binding"/>
    <property type="evidence" value="ECO:0007669"/>
    <property type="project" value="UniProtKB-KW"/>
</dbReference>
<comment type="caution">
    <text evidence="13">The sequence shown here is derived from an EMBL/GenBank/DDBJ whole genome shotgun (WGS) entry which is preliminary data.</text>
</comment>
<dbReference type="Gene3D" id="3.30.1370.240">
    <property type="match status" value="1"/>
</dbReference>
<dbReference type="GO" id="GO:0000049">
    <property type="term" value="F:tRNA binding"/>
    <property type="evidence" value="ECO:0007669"/>
    <property type="project" value="InterPro"/>
</dbReference>
<dbReference type="GO" id="GO:0005737">
    <property type="term" value="C:cytoplasm"/>
    <property type="evidence" value="ECO:0007669"/>
    <property type="project" value="UniProtKB-SubCell"/>
</dbReference>
<proteinExistence type="inferred from homology"/>
<dbReference type="AlphaFoldDB" id="F9CXZ6"/>
<keyword evidence="7" id="KW-0547">Nucleotide-binding</keyword>
<evidence type="ECO:0000313" key="13">
    <source>
        <dbReference type="EMBL" id="EGP94351.1"/>
    </source>
</evidence>
<evidence type="ECO:0000256" key="11">
    <source>
        <dbReference type="ARBA" id="ARBA00023146"/>
    </source>
</evidence>
<dbReference type="GO" id="GO:0006432">
    <property type="term" value="P:phenylalanyl-tRNA aminoacylation"/>
    <property type="evidence" value="ECO:0007669"/>
    <property type="project" value="InterPro"/>
</dbReference>
<dbReference type="InterPro" id="IPR045864">
    <property type="entry name" value="aa-tRNA-synth_II/BPL/LPL"/>
</dbReference>
<dbReference type="InterPro" id="IPR002319">
    <property type="entry name" value="Phenylalanyl-tRNA_Synthase"/>
</dbReference>
<keyword evidence="9" id="KW-0460">Magnesium</keyword>
<keyword evidence="5" id="KW-0436">Ligase</keyword>
<evidence type="ECO:0000259" key="12">
    <source>
        <dbReference type="PROSITE" id="PS50862"/>
    </source>
</evidence>
<dbReference type="GO" id="GO:0004826">
    <property type="term" value="F:phenylalanine-tRNA ligase activity"/>
    <property type="evidence" value="ECO:0007669"/>
    <property type="project" value="UniProtKB-EC"/>
</dbReference>
<dbReference type="Gene3D" id="1.10.10.2330">
    <property type="match status" value="1"/>
</dbReference>
<evidence type="ECO:0000256" key="6">
    <source>
        <dbReference type="ARBA" id="ARBA00022723"/>
    </source>
</evidence>
<protein>
    <recommendedName>
        <fullName evidence="3">phenylalanine--tRNA ligase</fullName>
        <ecNumber evidence="3">6.1.1.20</ecNumber>
    </recommendedName>
</protein>
<dbReference type="NCBIfam" id="NF003210">
    <property type="entry name" value="PRK04172.1"/>
    <property type="match status" value="1"/>
</dbReference>
<evidence type="ECO:0000256" key="2">
    <source>
        <dbReference type="ARBA" id="ARBA00006703"/>
    </source>
</evidence>
<dbReference type="OrthoDB" id="372178at2157"/>
<reference evidence="13 14" key="1">
    <citation type="journal article" date="2011" name="J. Bacteriol.">
        <title>Genome Sequence of an Ammonia-Oxidizing Soil Archaeon, "Candidatus Nitrosoarchaeum koreensis" MY1.</title>
        <authorList>
            <person name="Kim B.K."/>
            <person name="Jung M.Y."/>
            <person name="Yu D.S."/>
            <person name="Park S.J."/>
            <person name="Oh T.K."/>
            <person name="Rhee S.K."/>
            <person name="Kim J.F."/>
        </authorList>
    </citation>
    <scope>NUCLEOTIDE SEQUENCE [LARGE SCALE GENOMIC DNA]</scope>
    <source>
        <strain evidence="13 14">MY1</strain>
    </source>
</reference>
<dbReference type="FunFam" id="3.30.930.10:FF:000095">
    <property type="entry name" value="Phenylalanine--tRNA ligase alpha subunit"/>
    <property type="match status" value="1"/>
</dbReference>
<keyword evidence="10" id="KW-0648">Protein biosynthesis</keyword>
<feature type="domain" description="Aminoacyl-transfer RNA synthetases class-II family profile" evidence="12">
    <location>
        <begin position="322"/>
        <end position="438"/>
    </location>
</feature>
<dbReference type="PANTHER" id="PTHR11538:SF40">
    <property type="entry name" value="PHENYLALANINE--TRNA LIGASE ALPHA SUBUNIT"/>
    <property type="match status" value="1"/>
</dbReference>
<organism evidence="13 14">
    <name type="scientific">Nitrosarchaeum koreense MY1</name>
    <dbReference type="NCBI Taxonomy" id="1001994"/>
    <lineage>
        <taxon>Archaea</taxon>
        <taxon>Nitrososphaerota</taxon>
        <taxon>Nitrososphaeria</taxon>
        <taxon>Nitrosopumilales</taxon>
        <taxon>Nitrosopumilaceae</taxon>
        <taxon>Nitrosarchaeum</taxon>
    </lineage>
</organism>
<dbReference type="Proteomes" id="UP000004440">
    <property type="component" value="Unassembled WGS sequence"/>
</dbReference>
<dbReference type="NCBIfam" id="TIGR00468">
    <property type="entry name" value="pheS"/>
    <property type="match status" value="1"/>
</dbReference>
<dbReference type="GO" id="GO:0046872">
    <property type="term" value="F:metal ion binding"/>
    <property type="evidence" value="ECO:0007669"/>
    <property type="project" value="UniProtKB-KW"/>
</dbReference>
<dbReference type="PATRIC" id="fig|1001994.6.peg.1578"/>
<dbReference type="Pfam" id="PF01409">
    <property type="entry name" value="tRNA-synt_2d"/>
    <property type="match status" value="1"/>
</dbReference>
<dbReference type="CDD" id="cd00496">
    <property type="entry name" value="PheRS_alpha_core"/>
    <property type="match status" value="1"/>
</dbReference>
<evidence type="ECO:0000256" key="4">
    <source>
        <dbReference type="ARBA" id="ARBA00022490"/>
    </source>
</evidence>
<evidence type="ECO:0000256" key="5">
    <source>
        <dbReference type="ARBA" id="ARBA00022598"/>
    </source>
</evidence>
<comment type="similarity">
    <text evidence="2">Belongs to the class-II aminoacyl-tRNA synthetase family. Phe-tRNA synthetase alpha subunit type 2 subfamily.</text>
</comment>
<dbReference type="Gene3D" id="1.10.10.2320">
    <property type="match status" value="1"/>
</dbReference>
<evidence type="ECO:0000256" key="10">
    <source>
        <dbReference type="ARBA" id="ARBA00022917"/>
    </source>
</evidence>
<evidence type="ECO:0000256" key="3">
    <source>
        <dbReference type="ARBA" id="ARBA00012814"/>
    </source>
</evidence>
<evidence type="ECO:0000256" key="7">
    <source>
        <dbReference type="ARBA" id="ARBA00022741"/>
    </source>
</evidence>
<evidence type="ECO:0000256" key="1">
    <source>
        <dbReference type="ARBA" id="ARBA00004496"/>
    </source>
</evidence>
<evidence type="ECO:0000256" key="8">
    <source>
        <dbReference type="ARBA" id="ARBA00022840"/>
    </source>
</evidence>
<name>F9CXZ6_9ARCH</name>
<dbReference type="STRING" id="1001994.MY1_1599"/>
<dbReference type="PROSITE" id="PS50862">
    <property type="entry name" value="AA_TRNA_LIGASE_II"/>
    <property type="match status" value="1"/>
</dbReference>
<sequence length="463" mass="53102">MSQVLHEIEKKIITSLKNNEKQTPENLEKSTNLSPDQIRRGIEWLKLKGLAIVTESQAISLSLGKNGLESFHKGLPERRLLDLLKNESKKLQDLQKDLGNVFGPAMGLARKNNWVDASEEKIFLKNYPSELPGEKTLKQIGENKISKNEIDADDLSFILKRPDFIIENVIKTKEISLTDIAKSIEITAGLSGEINVESKVPDVFVARTHPLKDTIDEIREIFVTLGFTEIIGSMTQPSFWNFDALFTPQDHPARELQDTFYLDGISAKKIGTSEQIKKISESHKKGWRYNWDINEARKMVLRTHTTCVTIKHLAENKPDEARVFSLGRVFRNEKVSYKHLVEFNQIEGIVVGKNATLRDLMGIQQEFYRRIGITKIKFWPTFFPYTEPSLQTMVYNDRLEKWVELFGMGIFRPEVTKPLGITKPVLAWGGGIERIAMLKYGLDDVREFYNNNLSWLRSTTKCQ</sequence>
<comment type="subcellular location">
    <subcellularLocation>
        <location evidence="1">Cytoplasm</location>
    </subcellularLocation>
</comment>
<dbReference type="EC" id="6.1.1.20" evidence="3"/>
<keyword evidence="14" id="KW-1185">Reference proteome</keyword>
<dbReference type="Gene3D" id="3.30.930.10">
    <property type="entry name" value="Bira Bifunctional Protein, Domain 2"/>
    <property type="match status" value="1"/>
</dbReference>
<keyword evidence="11 13" id="KW-0030">Aminoacyl-tRNA synthetase</keyword>